<gene>
    <name evidence="2" type="ORF">METHB2_240045</name>
</gene>
<dbReference type="InterPro" id="IPR000415">
    <property type="entry name" value="Nitroreductase-like"/>
</dbReference>
<feature type="domain" description="Nitroreductase" evidence="1">
    <location>
        <begin position="5"/>
        <end position="37"/>
    </location>
</feature>
<dbReference type="RefSeq" id="WP_174625498.1">
    <property type="nucleotide sequence ID" value="NZ_CADCXN010000052.1"/>
</dbReference>
<dbReference type="SUPFAM" id="SSF55469">
    <property type="entry name" value="FMN-dependent nitroreductase-like"/>
    <property type="match status" value="1"/>
</dbReference>
<reference evidence="2 3" key="1">
    <citation type="submission" date="2020-02" db="EMBL/GenBank/DDBJ databases">
        <authorList>
            <person name="Hogendoorn C."/>
        </authorList>
    </citation>
    <scope>NUCLEOTIDE SEQUENCE [LARGE SCALE GENOMIC DNA]</scope>
    <source>
        <strain evidence="2">METHB21</strain>
    </source>
</reference>
<comment type="caution">
    <text evidence="2">The sequence shown here is derived from an EMBL/GenBank/DDBJ whole genome shotgun (WGS) entry which is preliminary data.</text>
</comment>
<proteinExistence type="predicted"/>
<dbReference type="Gene3D" id="3.40.109.10">
    <property type="entry name" value="NADH Oxidase"/>
    <property type="match status" value="2"/>
</dbReference>
<dbReference type="Pfam" id="PF00881">
    <property type="entry name" value="Nitroreductase"/>
    <property type="match status" value="1"/>
</dbReference>
<dbReference type="InterPro" id="IPR029479">
    <property type="entry name" value="Nitroreductase"/>
</dbReference>
<evidence type="ECO:0000313" key="3">
    <source>
        <dbReference type="Proteomes" id="UP000494216"/>
    </source>
</evidence>
<dbReference type="Proteomes" id="UP000494216">
    <property type="component" value="Unassembled WGS sequence"/>
</dbReference>
<accession>A0A8S0XS82</accession>
<protein>
    <submittedName>
        <fullName evidence="2">Molybdopterin biosynthesis protein MoeY</fullName>
    </submittedName>
</protein>
<organism evidence="2 3">
    <name type="scientific">Candidatus Methylobacter favarea</name>
    <dbReference type="NCBI Taxonomy" id="2707345"/>
    <lineage>
        <taxon>Bacteria</taxon>
        <taxon>Pseudomonadati</taxon>
        <taxon>Pseudomonadota</taxon>
        <taxon>Gammaproteobacteria</taxon>
        <taxon>Methylococcales</taxon>
        <taxon>Methylococcaceae</taxon>
        <taxon>Methylobacter</taxon>
    </lineage>
</organism>
<keyword evidence="3" id="KW-1185">Reference proteome</keyword>
<dbReference type="AlphaFoldDB" id="A0A8S0XS82"/>
<name>A0A8S0XS82_9GAMM</name>
<dbReference type="EMBL" id="CADCXN010000052">
    <property type="protein sequence ID" value="CAA9890572.1"/>
    <property type="molecule type" value="Genomic_DNA"/>
</dbReference>
<sequence>MGKEPQTLIEKILENARWAPSGDNMQTWRFEIIDASHFVVHGYDTRDHCVYDLQGHASQLAIGALLESIAIAAREFGHPAEFRLRVDTSETKPTVDVLLTENIDIAPDPLFACLPIRSVQRRVLKTTALTPEQKTALQQAVGDFYTVKWIEGFKGRWQAARLMYKNAKLRLTLPEAFPTHSTVIEWDARFSDDKIPDQAVGLDPIATKLMKWAMKSWGRVSFLNTYCFGTLLPRIELDLLPGICCAAHFAIIARHEPETMQDFLNAGRALQRFWLTATQLGLQMQPEMTPLIFYGYIQNQVAFTRQSTLVVYAKKLAHLLDSLVGAENTAMAVFMGRIGQGQKAASRSHRLGRDQLIIKSREEYKAGENISTL</sequence>
<dbReference type="GO" id="GO:0016491">
    <property type="term" value="F:oxidoreductase activity"/>
    <property type="evidence" value="ECO:0007669"/>
    <property type="project" value="InterPro"/>
</dbReference>
<evidence type="ECO:0000259" key="1">
    <source>
        <dbReference type="Pfam" id="PF00881"/>
    </source>
</evidence>
<evidence type="ECO:0000313" key="2">
    <source>
        <dbReference type="EMBL" id="CAA9890572.1"/>
    </source>
</evidence>